<feature type="transmembrane region" description="Helical" evidence="8">
    <location>
        <begin position="407"/>
        <end position="432"/>
    </location>
</feature>
<comment type="caution">
    <text evidence="10">The sequence shown here is derived from an EMBL/GenBank/DDBJ whole genome shotgun (WGS) entry which is preliminary data.</text>
</comment>
<comment type="subcellular location">
    <subcellularLocation>
        <location evidence="1 7">Cell inner membrane</location>
        <topology evidence="1 7">Multi-pass membrane protein</topology>
    </subcellularLocation>
</comment>
<feature type="domain" description="TRAP C4-dicarboxylate transport system permease DctM subunit" evidence="9">
    <location>
        <begin position="11"/>
        <end position="427"/>
    </location>
</feature>
<evidence type="ECO:0000313" key="11">
    <source>
        <dbReference type="Proteomes" id="UP001201701"/>
    </source>
</evidence>
<feature type="transmembrane region" description="Helical" evidence="8">
    <location>
        <begin position="217"/>
        <end position="244"/>
    </location>
</feature>
<keyword evidence="2" id="KW-1003">Cell membrane</keyword>
<evidence type="ECO:0000256" key="5">
    <source>
        <dbReference type="ARBA" id="ARBA00022989"/>
    </source>
</evidence>
<evidence type="ECO:0000256" key="6">
    <source>
        <dbReference type="ARBA" id="ARBA00023136"/>
    </source>
</evidence>
<dbReference type="Proteomes" id="UP001201701">
    <property type="component" value="Unassembled WGS sequence"/>
</dbReference>
<dbReference type="PIRSF" id="PIRSF006066">
    <property type="entry name" value="HI0050"/>
    <property type="match status" value="1"/>
</dbReference>
<feature type="transmembrane region" description="Helical" evidence="8">
    <location>
        <begin position="366"/>
        <end position="387"/>
    </location>
</feature>
<keyword evidence="4 8" id="KW-0812">Transmembrane</keyword>
<sequence length="438" mass="46767">MTLIVTLIIALVLLVGLLLAGAPIFVAFLVVNVTGILFFFGPSGFGLFANSIFTTANTDTLAAVPLFIVMGELLFRSGAMEHLFSSLDRLIGRVRGRQYILCILLSAILGALSGAAMAVAGLLGRSLYPAMIKRGYDPKLSAGTILGGASLDPIIPPSVLAVILATIAQVSTGKLLIAGAGPGILLTALFLIYVMGRVWRNPALAPDVSQDAKEAKGSVLVAILQMIPACFIFFLVMGLVMLGIATPTEAAATGVFGAFILAYFYGGLSLRMLRESLYTGVTVSSLILLIMCCAVIFSQLLTFAGAPQMFGELITAMSLPVAVMIFIMLALPFLLHIFLFLDQVALLLVLVPIYKPILAIYQIHEIWFFTMLLIVATVGGICPPFGYTLFAMKSALPNTSMSDLYKAAWPFVWIICLGILIVALFPPIVTFLPDRMGQ</sequence>
<evidence type="ECO:0000259" key="9">
    <source>
        <dbReference type="Pfam" id="PF06808"/>
    </source>
</evidence>
<evidence type="ECO:0000256" key="8">
    <source>
        <dbReference type="SAM" id="Phobius"/>
    </source>
</evidence>
<dbReference type="InterPro" id="IPR004681">
    <property type="entry name" value="TRAP_DctM"/>
</dbReference>
<evidence type="ECO:0000256" key="7">
    <source>
        <dbReference type="RuleBase" id="RU369079"/>
    </source>
</evidence>
<evidence type="ECO:0000256" key="1">
    <source>
        <dbReference type="ARBA" id="ARBA00004429"/>
    </source>
</evidence>
<feature type="transmembrane region" description="Helical" evidence="8">
    <location>
        <begin position="98"/>
        <end position="124"/>
    </location>
</feature>
<feature type="transmembrane region" description="Helical" evidence="8">
    <location>
        <begin position="321"/>
        <end position="354"/>
    </location>
</feature>
<feature type="transmembrane region" description="Helical" evidence="8">
    <location>
        <begin position="250"/>
        <end position="270"/>
    </location>
</feature>
<evidence type="ECO:0000256" key="3">
    <source>
        <dbReference type="ARBA" id="ARBA00022519"/>
    </source>
</evidence>
<keyword evidence="11" id="KW-1185">Reference proteome</keyword>
<proteinExistence type="predicted"/>
<organism evidence="10 11">
    <name type="scientific">Mesorhizobium retamae</name>
    <dbReference type="NCBI Taxonomy" id="2912854"/>
    <lineage>
        <taxon>Bacteria</taxon>
        <taxon>Pseudomonadati</taxon>
        <taxon>Pseudomonadota</taxon>
        <taxon>Alphaproteobacteria</taxon>
        <taxon>Hyphomicrobiales</taxon>
        <taxon>Phyllobacteriaceae</taxon>
        <taxon>Mesorhizobium</taxon>
    </lineage>
</organism>
<keyword evidence="3 7" id="KW-0997">Cell inner membrane</keyword>
<feature type="transmembrane region" description="Helical" evidence="8">
    <location>
        <begin position="61"/>
        <end position="78"/>
    </location>
</feature>
<keyword evidence="6 8" id="KW-0472">Membrane</keyword>
<evidence type="ECO:0000256" key="4">
    <source>
        <dbReference type="ARBA" id="ARBA00022692"/>
    </source>
</evidence>
<evidence type="ECO:0000313" key="10">
    <source>
        <dbReference type="EMBL" id="MCG7507843.1"/>
    </source>
</evidence>
<dbReference type="PANTHER" id="PTHR33362:SF5">
    <property type="entry name" value="C4-DICARBOXYLATE TRAP TRANSPORTER LARGE PERMEASE PROTEIN DCTM"/>
    <property type="match status" value="1"/>
</dbReference>
<comment type="function">
    <text evidence="7">Part of the tripartite ATP-independent periplasmic (TRAP) transport system.</text>
</comment>
<dbReference type="EMBL" id="JAKREW010000030">
    <property type="protein sequence ID" value="MCG7507843.1"/>
    <property type="molecule type" value="Genomic_DNA"/>
</dbReference>
<dbReference type="RefSeq" id="WP_239369363.1">
    <property type="nucleotide sequence ID" value="NZ_JAKREW010000030.1"/>
</dbReference>
<evidence type="ECO:0000256" key="2">
    <source>
        <dbReference type="ARBA" id="ARBA00022475"/>
    </source>
</evidence>
<feature type="transmembrane region" description="Helical" evidence="8">
    <location>
        <begin position="30"/>
        <end position="49"/>
    </location>
</feature>
<feature type="transmembrane region" description="Helical" evidence="8">
    <location>
        <begin position="175"/>
        <end position="196"/>
    </location>
</feature>
<reference evidence="10 11" key="1">
    <citation type="submission" date="2022-02" db="EMBL/GenBank/DDBJ databases">
        <title>Draft genome sequence of Mezorhizobium retamae strain IRAMC:0171 isolated from Retama raetam nodules.</title>
        <authorList>
            <person name="Bengaied R."/>
            <person name="Sbissi I."/>
            <person name="Huber K."/>
            <person name="Ghodbane F."/>
            <person name="Nouioui I."/>
            <person name="Tarhouni M."/>
            <person name="Gtari M."/>
        </authorList>
    </citation>
    <scope>NUCLEOTIDE SEQUENCE [LARGE SCALE GENOMIC DNA]</scope>
    <source>
        <strain evidence="10 11">IRAMC:0171</strain>
    </source>
</reference>
<dbReference type="PANTHER" id="PTHR33362">
    <property type="entry name" value="SIALIC ACID TRAP TRANSPORTER PERMEASE PROTEIN SIAT-RELATED"/>
    <property type="match status" value="1"/>
</dbReference>
<dbReference type="Pfam" id="PF06808">
    <property type="entry name" value="DctM"/>
    <property type="match status" value="1"/>
</dbReference>
<feature type="transmembrane region" description="Helical" evidence="8">
    <location>
        <begin position="277"/>
        <end position="301"/>
    </location>
</feature>
<keyword evidence="7" id="KW-0813">Transport</keyword>
<gene>
    <name evidence="10" type="ORF">L4923_22650</name>
</gene>
<name>A0ABS9QK66_9HYPH</name>
<accession>A0ABS9QK66</accession>
<feature type="transmembrane region" description="Helical" evidence="8">
    <location>
        <begin position="145"/>
        <end position="169"/>
    </location>
</feature>
<protein>
    <submittedName>
        <fullName evidence="10">TRAP transporter large permease</fullName>
    </submittedName>
</protein>
<dbReference type="InterPro" id="IPR010656">
    <property type="entry name" value="DctM"/>
</dbReference>
<keyword evidence="5 8" id="KW-1133">Transmembrane helix</keyword>